<evidence type="ECO:0000313" key="2">
    <source>
        <dbReference type="EMBL" id="ABR46574.1"/>
    </source>
</evidence>
<dbReference type="Pfam" id="PF09527">
    <property type="entry name" value="ATPase_gene1"/>
    <property type="match status" value="1"/>
</dbReference>
<keyword evidence="1" id="KW-1133">Transmembrane helix</keyword>
<dbReference type="EMBL" id="CP000724">
    <property type="protein sequence ID" value="ABR46574.1"/>
    <property type="molecule type" value="Genomic_DNA"/>
</dbReference>
<dbReference type="AlphaFoldDB" id="A6TK56"/>
<evidence type="ECO:0008006" key="4">
    <source>
        <dbReference type="Google" id="ProtNLM"/>
    </source>
</evidence>
<feature type="transmembrane region" description="Helical" evidence="1">
    <location>
        <begin position="44"/>
        <end position="66"/>
    </location>
</feature>
<dbReference type="KEGG" id="amt:Amet_0344"/>
<dbReference type="HOGENOM" id="CLU_137927_5_3_9"/>
<feature type="transmembrane region" description="Helical" evidence="1">
    <location>
        <begin position="12"/>
        <end position="32"/>
    </location>
</feature>
<keyword evidence="3" id="KW-1185">Reference proteome</keyword>
<dbReference type="InterPro" id="IPR032820">
    <property type="entry name" value="ATPase_put"/>
</dbReference>
<reference evidence="3" key="1">
    <citation type="journal article" date="2016" name="Genome Announc.">
        <title>Complete genome sequence of Alkaliphilus metalliredigens strain QYMF, an alkaliphilic and metal-reducing bacterium isolated from borax-contaminated leachate ponds.</title>
        <authorList>
            <person name="Hwang C."/>
            <person name="Copeland A."/>
            <person name="Lucas S."/>
            <person name="Lapidus A."/>
            <person name="Barry K."/>
            <person name="Detter J.C."/>
            <person name="Glavina Del Rio T."/>
            <person name="Hammon N."/>
            <person name="Israni S."/>
            <person name="Dalin E."/>
            <person name="Tice H."/>
            <person name="Pitluck S."/>
            <person name="Chertkov O."/>
            <person name="Brettin T."/>
            <person name="Bruce D."/>
            <person name="Han C."/>
            <person name="Schmutz J."/>
            <person name="Larimer F."/>
            <person name="Land M.L."/>
            <person name="Hauser L."/>
            <person name="Kyrpides N."/>
            <person name="Mikhailova N."/>
            <person name="Ye Q."/>
            <person name="Zhou J."/>
            <person name="Richardson P."/>
            <person name="Fields M.W."/>
        </authorList>
    </citation>
    <scope>NUCLEOTIDE SEQUENCE [LARGE SCALE GENOMIC DNA]</scope>
    <source>
        <strain evidence="3">QYMF</strain>
    </source>
</reference>
<accession>A6TK56</accession>
<organism evidence="2 3">
    <name type="scientific">Alkaliphilus metalliredigens (strain QYMF)</name>
    <dbReference type="NCBI Taxonomy" id="293826"/>
    <lineage>
        <taxon>Bacteria</taxon>
        <taxon>Bacillati</taxon>
        <taxon>Bacillota</taxon>
        <taxon>Clostridia</taxon>
        <taxon>Peptostreptococcales</taxon>
        <taxon>Natronincolaceae</taxon>
        <taxon>Alkaliphilus</taxon>
    </lineage>
</organism>
<dbReference type="OrthoDB" id="1708087at2"/>
<dbReference type="STRING" id="293826.Amet_0344"/>
<keyword evidence="1" id="KW-0812">Transmembrane</keyword>
<name>A6TK56_ALKMQ</name>
<dbReference type="Proteomes" id="UP000001572">
    <property type="component" value="Chromosome"/>
</dbReference>
<evidence type="ECO:0000256" key="1">
    <source>
        <dbReference type="SAM" id="Phobius"/>
    </source>
</evidence>
<sequence length="75" mass="8631">MGKKRHVMENLSLLSFIGISMIVPIIGGLYIGRWIDARFNTQPIFLFVFIIMGVIVSFMNLFKVAAKDIEQKKRK</sequence>
<gene>
    <name evidence="2" type="ordered locus">Amet_0344</name>
</gene>
<keyword evidence="1" id="KW-0472">Membrane</keyword>
<evidence type="ECO:0000313" key="3">
    <source>
        <dbReference type="Proteomes" id="UP000001572"/>
    </source>
</evidence>
<proteinExistence type="predicted"/>
<protein>
    <recommendedName>
        <fullName evidence="4">F0F1-ATPase subunit</fullName>
    </recommendedName>
</protein>
<dbReference type="RefSeq" id="WP_011971482.1">
    <property type="nucleotide sequence ID" value="NC_009633.1"/>
</dbReference>
<dbReference type="eggNOG" id="ENOG50339Q9">
    <property type="taxonomic scope" value="Bacteria"/>
</dbReference>